<proteinExistence type="predicted"/>
<dbReference type="GO" id="GO:0006979">
    <property type="term" value="P:response to oxidative stress"/>
    <property type="evidence" value="ECO:0007669"/>
    <property type="project" value="TreeGrafter"/>
</dbReference>
<evidence type="ECO:0000256" key="1">
    <source>
        <dbReference type="ARBA" id="ARBA00023002"/>
    </source>
</evidence>
<feature type="domain" description="Pyruvate:ferredoxin oxidoreductase core" evidence="3">
    <location>
        <begin position="260"/>
        <end position="363"/>
    </location>
</feature>
<sequence>MKQFLEGSRAVAEAVKLCKPGVISAYPITPQTHIVEDLAQIIADGELKAEFVNVESEHSAASVVLGSAACGVRSFTATSSQGFLLMIEVLFNIAGMRIPLVMTCANRAISAPLSIWNDQQDSMTARDSGWIQLYAENNQEAVDFHIQAYKISENKDVMLPVMVCMDGFILTHGAEVVDMPDAAEVDKFLPPFNLIDKLDINSPKTLGAFADPNYYMEARYAMQAANENALKVIPKVADEFKQIFGRHSGGLVEAYKIDDAEQVIVAMGSIVGTIKETVDELRAQGKRVGVLKIITYRPFPRNEIIRALKDVPEVAVLEKAVSLGNTGPLYSELRADILGKGKCSKISGFIIGLGGRDITKESIKEVFGSLSKEETACKFIGLKEE</sequence>
<evidence type="ECO:0000259" key="3">
    <source>
        <dbReference type="Pfam" id="PF17147"/>
    </source>
</evidence>
<dbReference type="EMBL" id="PCWA01000015">
    <property type="protein sequence ID" value="PIQ89801.1"/>
    <property type="molecule type" value="Genomic_DNA"/>
</dbReference>
<dbReference type="AlphaFoldDB" id="A0A2H0LZH9"/>
<name>A0A2H0LZH9_9BACT</name>
<dbReference type="PANTHER" id="PTHR32154:SF0">
    <property type="entry name" value="PYRUVATE-FLAVODOXIN OXIDOREDUCTASE-RELATED"/>
    <property type="match status" value="1"/>
</dbReference>
<protein>
    <submittedName>
        <fullName evidence="4">Pyruvate ferredoxin oxidoreductase</fullName>
    </submittedName>
</protein>
<dbReference type="InterPro" id="IPR029061">
    <property type="entry name" value="THDP-binding"/>
</dbReference>
<reference evidence="4 5" key="1">
    <citation type="submission" date="2017-09" db="EMBL/GenBank/DDBJ databases">
        <title>Depth-based differentiation of microbial function through sediment-hosted aquifers and enrichment of novel symbionts in the deep terrestrial subsurface.</title>
        <authorList>
            <person name="Probst A.J."/>
            <person name="Ladd B."/>
            <person name="Jarett J.K."/>
            <person name="Geller-Mcgrath D.E."/>
            <person name="Sieber C.M."/>
            <person name="Emerson J.B."/>
            <person name="Anantharaman K."/>
            <person name="Thomas B.C."/>
            <person name="Malmstrom R."/>
            <person name="Stieglmeier M."/>
            <person name="Klingl A."/>
            <person name="Woyke T."/>
            <person name="Ryan C.M."/>
            <person name="Banfield J.F."/>
        </authorList>
    </citation>
    <scope>NUCLEOTIDE SEQUENCE [LARGE SCALE GENOMIC DNA]</scope>
    <source>
        <strain evidence="4">CG11_big_fil_rev_8_21_14_0_20_42_13</strain>
    </source>
</reference>
<dbReference type="GO" id="GO:0019752">
    <property type="term" value="P:carboxylic acid metabolic process"/>
    <property type="evidence" value="ECO:0007669"/>
    <property type="project" value="UniProtKB-ARBA"/>
</dbReference>
<dbReference type="Proteomes" id="UP000229641">
    <property type="component" value="Unassembled WGS sequence"/>
</dbReference>
<dbReference type="InterPro" id="IPR050722">
    <property type="entry name" value="Pyruvate:ferred/Flavod_OxRd"/>
</dbReference>
<dbReference type="FunFam" id="3.40.50.970:FF:000012">
    <property type="entry name" value="Pyruvate:ferredoxin (Flavodoxin) oxidoreductase"/>
    <property type="match status" value="1"/>
</dbReference>
<evidence type="ECO:0000259" key="2">
    <source>
        <dbReference type="Pfam" id="PF01855"/>
    </source>
</evidence>
<dbReference type="PANTHER" id="PTHR32154">
    <property type="entry name" value="PYRUVATE-FLAVODOXIN OXIDOREDUCTASE-RELATED"/>
    <property type="match status" value="1"/>
</dbReference>
<dbReference type="SUPFAM" id="SSF52922">
    <property type="entry name" value="TK C-terminal domain-like"/>
    <property type="match status" value="1"/>
</dbReference>
<dbReference type="InterPro" id="IPR033412">
    <property type="entry name" value="PFOR_II"/>
</dbReference>
<keyword evidence="4" id="KW-0670">Pyruvate</keyword>
<evidence type="ECO:0000313" key="4">
    <source>
        <dbReference type="EMBL" id="PIQ89801.1"/>
    </source>
</evidence>
<dbReference type="FunFam" id="3.40.50.920:FF:000010">
    <property type="entry name" value="Pyruvate ferredoxin oxidoreductase, alpha subunit"/>
    <property type="match status" value="1"/>
</dbReference>
<dbReference type="Gene3D" id="3.40.50.920">
    <property type="match status" value="1"/>
</dbReference>
<accession>A0A2H0LZH9</accession>
<dbReference type="CDD" id="cd07034">
    <property type="entry name" value="TPP_PYR_PFOR_IOR-alpha_like"/>
    <property type="match status" value="1"/>
</dbReference>
<keyword evidence="1" id="KW-0560">Oxidoreductase</keyword>
<dbReference type="GO" id="GO:0016903">
    <property type="term" value="F:oxidoreductase activity, acting on the aldehyde or oxo group of donors"/>
    <property type="evidence" value="ECO:0007669"/>
    <property type="project" value="UniProtKB-ARBA"/>
</dbReference>
<dbReference type="InterPro" id="IPR002880">
    <property type="entry name" value="Pyrv_Fd/Flavodoxin_OxRdtase_N"/>
</dbReference>
<dbReference type="InterPro" id="IPR009014">
    <property type="entry name" value="Transketo_C/PFOR_II"/>
</dbReference>
<feature type="domain" description="Pyruvate flavodoxin/ferredoxin oxidoreductase pyrimidine binding" evidence="2">
    <location>
        <begin position="14"/>
        <end position="236"/>
    </location>
</feature>
<gene>
    <name evidence="4" type="primary">porA</name>
    <name evidence="4" type="ORF">COV72_01165</name>
</gene>
<dbReference type="SUPFAM" id="SSF52518">
    <property type="entry name" value="Thiamin diphosphate-binding fold (THDP-binding)"/>
    <property type="match status" value="1"/>
</dbReference>
<dbReference type="Pfam" id="PF01855">
    <property type="entry name" value="POR_N"/>
    <property type="match status" value="1"/>
</dbReference>
<organism evidence="4 5">
    <name type="scientific">Candidatus Ghiorseimicrobium undicola</name>
    <dbReference type="NCBI Taxonomy" id="1974746"/>
    <lineage>
        <taxon>Bacteria</taxon>
        <taxon>Pseudomonadati</taxon>
        <taxon>Candidatus Omnitrophota</taxon>
        <taxon>Candidatus Ghiorseimicrobium</taxon>
    </lineage>
</organism>
<dbReference type="Gene3D" id="3.40.50.970">
    <property type="match status" value="1"/>
</dbReference>
<dbReference type="Pfam" id="PF17147">
    <property type="entry name" value="PFOR_II"/>
    <property type="match status" value="1"/>
</dbReference>
<evidence type="ECO:0000313" key="5">
    <source>
        <dbReference type="Proteomes" id="UP000229641"/>
    </source>
</evidence>
<comment type="caution">
    <text evidence="4">The sequence shown here is derived from an EMBL/GenBank/DDBJ whole genome shotgun (WGS) entry which is preliminary data.</text>
</comment>